<evidence type="ECO:0000256" key="4">
    <source>
        <dbReference type="ARBA" id="ARBA00022679"/>
    </source>
</evidence>
<reference evidence="10" key="1">
    <citation type="submission" date="2016-06" db="EMBL/GenBank/DDBJ databases">
        <authorList>
            <person name="Nascimento L."/>
            <person name="Pereira R.V."/>
            <person name="Martins L.F."/>
            <person name="Quaggio R.B."/>
            <person name="Silva A.M."/>
            <person name="Setubal J.C."/>
        </authorList>
    </citation>
    <scope>NUCLEOTIDE SEQUENCE [LARGE SCALE GENOMIC DNA]</scope>
</reference>
<feature type="domain" description="Aminotransferase class I/classII large" evidence="8">
    <location>
        <begin position="30"/>
        <end position="355"/>
    </location>
</feature>
<dbReference type="PANTHER" id="PTHR43643">
    <property type="entry name" value="HISTIDINOL-PHOSPHATE AMINOTRANSFERASE 2"/>
    <property type="match status" value="1"/>
</dbReference>
<comment type="pathway">
    <text evidence="7">Amino-acid biosynthesis; L-histidine biosynthesis; L-histidine from 5-phospho-alpha-D-ribose 1-diphosphate: step 7/9.</text>
</comment>
<dbReference type="InterPro" id="IPR015421">
    <property type="entry name" value="PyrdxlP-dep_Trfase_major"/>
</dbReference>
<feature type="modified residue" description="N6-(pyridoxal phosphate)lysine" evidence="7">
    <location>
        <position position="222"/>
    </location>
</feature>
<dbReference type="InterPro" id="IPR005861">
    <property type="entry name" value="HisP_aminotrans"/>
</dbReference>
<dbReference type="CDD" id="cd00609">
    <property type="entry name" value="AAT_like"/>
    <property type="match status" value="1"/>
</dbReference>
<dbReference type="Proteomes" id="UP000196475">
    <property type="component" value="Unassembled WGS sequence"/>
</dbReference>
<proteinExistence type="inferred from homology"/>
<comment type="catalytic activity">
    <reaction evidence="7">
        <text>L-histidinol phosphate + 2-oxoglutarate = 3-(imidazol-4-yl)-2-oxopropyl phosphate + L-glutamate</text>
        <dbReference type="Rhea" id="RHEA:23744"/>
        <dbReference type="ChEBI" id="CHEBI:16810"/>
        <dbReference type="ChEBI" id="CHEBI:29985"/>
        <dbReference type="ChEBI" id="CHEBI:57766"/>
        <dbReference type="ChEBI" id="CHEBI:57980"/>
        <dbReference type="EC" id="2.6.1.9"/>
    </reaction>
</comment>
<evidence type="ECO:0000313" key="10">
    <source>
        <dbReference type="Proteomes" id="UP000196475"/>
    </source>
</evidence>
<comment type="similarity">
    <text evidence="7">Belongs to the class-II pyridoxal-phosphate-dependent aminotransferase family. Histidinol-phosphate aminotransferase subfamily.</text>
</comment>
<dbReference type="NCBIfam" id="TIGR01141">
    <property type="entry name" value="hisC"/>
    <property type="match status" value="1"/>
</dbReference>
<evidence type="ECO:0000313" key="9">
    <source>
        <dbReference type="EMBL" id="OUM89750.1"/>
    </source>
</evidence>
<dbReference type="InterPro" id="IPR015424">
    <property type="entry name" value="PyrdxlP-dep_Trfase"/>
</dbReference>
<dbReference type="EMBL" id="LZRT01000036">
    <property type="protein sequence ID" value="OUM89750.1"/>
    <property type="molecule type" value="Genomic_DNA"/>
</dbReference>
<dbReference type="GO" id="GO:0030170">
    <property type="term" value="F:pyridoxal phosphate binding"/>
    <property type="evidence" value="ECO:0007669"/>
    <property type="project" value="InterPro"/>
</dbReference>
<dbReference type="InterPro" id="IPR050106">
    <property type="entry name" value="HistidinolP_aminotransfase"/>
</dbReference>
<dbReference type="GO" id="GO:0004400">
    <property type="term" value="F:histidinol-phosphate transaminase activity"/>
    <property type="evidence" value="ECO:0007669"/>
    <property type="project" value="UniProtKB-UniRule"/>
</dbReference>
<sequence>MRPKPTVIGLPMYQPGKPIKEVQREYGLRDVIKLASNENPFGCSPKVKEAIQQALDHLPVYPDGAFRELKQALAQFYQIGEEQVIVGNGSDEIVELIARAYLQPGTETIMADITFPRYKTNAQIEGADVIEIPSREGRHDLTEMLKAITDKTRVIWICNPNNPTGCIVTKAEFSAFLSQVPAHVLVVADEAYYEYVVDEAYPDSLSLLREYPNLIVLRTFSKIYGLAALRVGYAIAHPEVLDPLHRVREPFNVNHLAQVAALAALSDQDFVRHCRAQNREGMQLIQERIQKMNLTAYPSEANFLLIDLKRPAGPVFEALLRQGIIVRSGEALGIPTTIRVTIGTREENLRFLEALESVLEARPLS</sequence>
<comment type="caution">
    <text evidence="9">The sequence shown here is derived from an EMBL/GenBank/DDBJ whole genome shotgun (WGS) entry which is preliminary data.</text>
</comment>
<keyword evidence="3 7" id="KW-0032">Aminotransferase</keyword>
<dbReference type="HAMAP" id="MF_01023">
    <property type="entry name" value="HisC_aminotrans_2"/>
    <property type="match status" value="1"/>
</dbReference>
<dbReference type="Gene3D" id="3.40.640.10">
    <property type="entry name" value="Type I PLP-dependent aspartate aminotransferase-like (Major domain)"/>
    <property type="match status" value="1"/>
</dbReference>
<dbReference type="Gene3D" id="3.90.1150.10">
    <property type="entry name" value="Aspartate Aminotransferase, domain 1"/>
    <property type="match status" value="1"/>
</dbReference>
<evidence type="ECO:0000256" key="5">
    <source>
        <dbReference type="ARBA" id="ARBA00022898"/>
    </source>
</evidence>
<dbReference type="PANTHER" id="PTHR43643:SF3">
    <property type="entry name" value="HISTIDINOL-PHOSPHATE AMINOTRANSFERASE"/>
    <property type="match status" value="1"/>
</dbReference>
<evidence type="ECO:0000256" key="3">
    <source>
        <dbReference type="ARBA" id="ARBA00022576"/>
    </source>
</evidence>
<keyword evidence="7" id="KW-0028">Amino-acid biosynthesis</keyword>
<gene>
    <name evidence="7" type="primary">hisC</name>
    <name evidence="9" type="ORF">BAA01_02730</name>
</gene>
<dbReference type="AlphaFoldDB" id="A0A1Y3PQZ2"/>
<keyword evidence="6 7" id="KW-0368">Histidine biosynthesis</keyword>
<keyword evidence="4 7" id="KW-0808">Transferase</keyword>
<dbReference type="Pfam" id="PF00155">
    <property type="entry name" value="Aminotran_1_2"/>
    <property type="match status" value="1"/>
</dbReference>
<dbReference type="SUPFAM" id="SSF53383">
    <property type="entry name" value="PLP-dependent transferases"/>
    <property type="match status" value="1"/>
</dbReference>
<organism evidence="9 10">
    <name type="scientific">Bacillus thermozeamaize</name>
    <dbReference type="NCBI Taxonomy" id="230954"/>
    <lineage>
        <taxon>Bacteria</taxon>
        <taxon>Bacillati</taxon>
        <taxon>Bacillota</taxon>
        <taxon>Bacilli</taxon>
        <taxon>Bacillales</taxon>
        <taxon>Bacillaceae</taxon>
        <taxon>Bacillus</taxon>
    </lineage>
</organism>
<dbReference type="UniPathway" id="UPA00031">
    <property type="reaction ID" value="UER00012"/>
</dbReference>
<accession>A0A1Y3PQZ2</accession>
<dbReference type="EC" id="2.6.1.9" evidence="7"/>
<comment type="cofactor">
    <cofactor evidence="1 7">
        <name>pyridoxal 5'-phosphate</name>
        <dbReference type="ChEBI" id="CHEBI:597326"/>
    </cofactor>
</comment>
<evidence type="ECO:0000256" key="6">
    <source>
        <dbReference type="ARBA" id="ARBA00023102"/>
    </source>
</evidence>
<keyword evidence="5 7" id="KW-0663">Pyridoxal phosphate</keyword>
<evidence type="ECO:0000259" key="8">
    <source>
        <dbReference type="Pfam" id="PF00155"/>
    </source>
</evidence>
<protein>
    <recommendedName>
        <fullName evidence="7">Histidinol-phosphate aminotransferase</fullName>
        <ecNumber evidence="7">2.6.1.9</ecNumber>
    </recommendedName>
    <alternativeName>
        <fullName evidence="7">Imidazole acetol-phosphate transaminase</fullName>
    </alternativeName>
</protein>
<evidence type="ECO:0000256" key="7">
    <source>
        <dbReference type="HAMAP-Rule" id="MF_01023"/>
    </source>
</evidence>
<evidence type="ECO:0000256" key="1">
    <source>
        <dbReference type="ARBA" id="ARBA00001933"/>
    </source>
</evidence>
<name>A0A1Y3PQZ2_9BACI</name>
<dbReference type="InterPro" id="IPR004839">
    <property type="entry name" value="Aminotransferase_I/II_large"/>
</dbReference>
<evidence type="ECO:0000256" key="2">
    <source>
        <dbReference type="ARBA" id="ARBA00011738"/>
    </source>
</evidence>
<dbReference type="InterPro" id="IPR015422">
    <property type="entry name" value="PyrdxlP-dep_Trfase_small"/>
</dbReference>
<dbReference type="GO" id="GO:0000105">
    <property type="term" value="P:L-histidine biosynthetic process"/>
    <property type="evidence" value="ECO:0007669"/>
    <property type="project" value="UniProtKB-UniRule"/>
</dbReference>
<comment type="subunit">
    <text evidence="2 7">Homodimer.</text>
</comment>